<gene>
    <name evidence="1" type="primary">n822L</name>
    <name evidence="1" type="ORF">FR483_n822L</name>
</gene>
<organism evidence="1 2">
    <name type="scientific">Paramecium bursaria Chlorella virus FR483</name>
    <name type="common">PBCV-FR483</name>
    <dbReference type="NCBI Taxonomy" id="399781"/>
    <lineage>
        <taxon>Viruses</taxon>
        <taxon>Varidnaviria</taxon>
        <taxon>Bamfordvirae</taxon>
        <taxon>Nucleocytoviricota</taxon>
        <taxon>Megaviricetes</taxon>
        <taxon>Algavirales</taxon>
        <taxon>Phycodnaviridae</taxon>
        <taxon>Chlorovirus</taxon>
        <taxon>Chlorovirus conductrix</taxon>
        <taxon>Paramecium bursaria Chlorella virus A1</taxon>
    </lineage>
</organism>
<evidence type="ECO:0000313" key="1">
    <source>
        <dbReference type="EMBL" id="ABT16107.1"/>
    </source>
</evidence>
<dbReference type="KEGG" id="vg:5470111"/>
<dbReference type="RefSeq" id="YP_001426454.1">
    <property type="nucleotide sequence ID" value="NC_008603.1"/>
</dbReference>
<dbReference type="GeneID" id="5470111"/>
<dbReference type="EMBL" id="DQ890022">
    <property type="protein sequence ID" value="ABT16107.1"/>
    <property type="molecule type" value="Genomic_DNA"/>
</dbReference>
<evidence type="ECO:0000313" key="2">
    <source>
        <dbReference type="Proteomes" id="UP000204095"/>
    </source>
</evidence>
<accession>A7J8H6</accession>
<reference evidence="1 2" key="1">
    <citation type="journal article" date="2007" name="Virology">
        <title>Sequence and annotation of the 314-kb MT325 and the 321-kb FR483 viruses that infect Chlorella Pbi.</title>
        <authorList>
            <person name="Fitzgerald L.A."/>
            <person name="Graves M.V."/>
            <person name="Li X."/>
            <person name="Feldblyum T."/>
            <person name="Hartigan J."/>
            <person name="Van Etten J.L."/>
        </authorList>
    </citation>
    <scope>NUCLEOTIDE SEQUENCE [LARGE SCALE GENOMIC DNA]</scope>
    <source>
        <strain evidence="1 2">FR483</strain>
    </source>
</reference>
<protein>
    <submittedName>
        <fullName evidence="1">Uncharacterized protein n822L</fullName>
    </submittedName>
</protein>
<sequence length="139" mass="16332">MQAVWERFWVEIRTTSQEREFSCACLLPESRVHNHDRSVSTRKYIIDEYLSPGVRFTSSIQHRPYRSNIRRSLCIICSNQYHHISSRCIWGHFIKSSSKTFDGVTCNAAACINPLPFFFHVRAHSLDDFYTMCNRVSVH</sequence>
<proteinExistence type="predicted"/>
<organismHost>
    <name type="scientific">Paramecium bursaria</name>
    <dbReference type="NCBI Taxonomy" id="74790"/>
</organismHost>
<name>A7J8H6_PBCVF</name>
<dbReference type="Proteomes" id="UP000204095">
    <property type="component" value="Segment"/>
</dbReference>